<evidence type="ECO:0000313" key="10">
    <source>
        <dbReference type="EMBL" id="CBZ53539.1"/>
    </source>
</evidence>
<evidence type="ECO:0000256" key="7">
    <source>
        <dbReference type="ARBA" id="ARBA00023235"/>
    </source>
</evidence>
<dbReference type="GO" id="GO:0004807">
    <property type="term" value="F:triose-phosphate isomerase activity"/>
    <property type="evidence" value="ECO:0007669"/>
    <property type="project" value="UniProtKB-EC"/>
</dbReference>
<proteinExistence type="inferred from homology"/>
<dbReference type="CDD" id="cd00311">
    <property type="entry name" value="TIM"/>
    <property type="match status" value="1"/>
</dbReference>
<dbReference type="PANTHER" id="PTHR21139:SF2">
    <property type="entry name" value="TRIOSEPHOSPHATE ISOMERASE"/>
    <property type="match status" value="1"/>
</dbReference>
<dbReference type="InterPro" id="IPR020861">
    <property type="entry name" value="Triosephosphate_isomerase_AS"/>
</dbReference>
<feature type="compositionally biased region" description="Polar residues" evidence="9">
    <location>
        <begin position="50"/>
        <end position="62"/>
    </location>
</feature>
<comment type="pathway">
    <text evidence="1 8">Carbohydrate degradation; glycolysis; D-glyceraldehyde 3-phosphate from glycerone phosphate: step 1/1.</text>
</comment>
<dbReference type="Pfam" id="PF00121">
    <property type="entry name" value="TIM"/>
    <property type="match status" value="1"/>
</dbReference>
<keyword evidence="5 8" id="KW-0312">Gluconeogenesis</keyword>
<keyword evidence="11" id="KW-1185">Reference proteome</keyword>
<feature type="region of interest" description="Disordered" evidence="9">
    <location>
        <begin position="50"/>
        <end position="70"/>
    </location>
</feature>
<dbReference type="GO" id="GO:0006096">
    <property type="term" value="P:glycolytic process"/>
    <property type="evidence" value="ECO:0007669"/>
    <property type="project" value="UniProtKB-UniPathway"/>
</dbReference>
<accession>F0VIH8</accession>
<evidence type="ECO:0000256" key="2">
    <source>
        <dbReference type="ARBA" id="ARBA00004742"/>
    </source>
</evidence>
<dbReference type="GeneID" id="13442871"/>
<dbReference type="Proteomes" id="UP000007494">
    <property type="component" value="Chromosome VIII"/>
</dbReference>
<evidence type="ECO:0000256" key="8">
    <source>
        <dbReference type="RuleBase" id="RU363013"/>
    </source>
</evidence>
<dbReference type="Gene3D" id="3.20.20.70">
    <property type="entry name" value="Aldolase class I"/>
    <property type="match status" value="1"/>
</dbReference>
<evidence type="ECO:0000313" key="11">
    <source>
        <dbReference type="Proteomes" id="UP000007494"/>
    </source>
</evidence>
<dbReference type="eggNOG" id="KOG1643">
    <property type="taxonomic scope" value="Eukaryota"/>
</dbReference>
<sequence>MSRALSFPRFSAPLRRNFLALLVSASVALGFFAGPVIAFRSPASHPSFGSAATSNRLSQNPLSPAAEPSGLPTHTFVRMTRCTYTAPALGRQALRQEGVLGGSALWAARRGFVGGNWKCNGTTAKTKELVDMLNSAPISFEQVDVVVAPPSLFISQVQDSLRNPGVQVAAQDSSAQQAYGAFTGELSPKMIKEKNIPWVVLGHSERRAGFGGQPGESNQVVAKKVRGALDEGLRVILCIGETLDERESGQTQRVLSEQLEAVRLAVPNEQDWKSIVIAYEPVWAIGTGRTATAALAQETHRDIRNWLARAVSPAVAEATRVIYGGSVKGSNAKELFAGEDVDGFLVGGASLTGDFVSIIDAAKREGETSAQTPRPLRLYSVHPET</sequence>
<keyword evidence="6 8" id="KW-0324">Glycolysis</keyword>
<dbReference type="GO" id="GO:0005829">
    <property type="term" value="C:cytosol"/>
    <property type="evidence" value="ECO:0007669"/>
    <property type="project" value="TreeGrafter"/>
</dbReference>
<dbReference type="HAMAP" id="MF_00147_B">
    <property type="entry name" value="TIM_B"/>
    <property type="match status" value="1"/>
</dbReference>
<keyword evidence="7 8" id="KW-0413">Isomerase</keyword>
<dbReference type="RefSeq" id="XP_003883571.1">
    <property type="nucleotide sequence ID" value="XM_003883522.1"/>
</dbReference>
<evidence type="ECO:0000256" key="3">
    <source>
        <dbReference type="ARBA" id="ARBA00007422"/>
    </source>
</evidence>
<dbReference type="PANTHER" id="PTHR21139">
    <property type="entry name" value="TRIOSEPHOSPHATE ISOMERASE"/>
    <property type="match status" value="1"/>
</dbReference>
<dbReference type="PROSITE" id="PS51440">
    <property type="entry name" value="TIM_2"/>
    <property type="match status" value="1"/>
</dbReference>
<name>F0VIH8_NEOCL</name>
<reference evidence="11" key="1">
    <citation type="journal article" date="2012" name="PLoS Pathog.">
        <title>Comparative genomics of the apicomplexan parasites Toxoplasma gondii and Neospora caninum: Coccidia differing in host range and transmission strategy.</title>
        <authorList>
            <person name="Reid A.J."/>
            <person name="Vermont S.J."/>
            <person name="Cotton J.A."/>
            <person name="Harris D."/>
            <person name="Hill-Cawthorne G.A."/>
            <person name="Konen-Waisman S."/>
            <person name="Latham S.M."/>
            <person name="Mourier T."/>
            <person name="Norton R."/>
            <person name="Quail M.A."/>
            <person name="Sanders M."/>
            <person name="Shanmugam D."/>
            <person name="Sohal A."/>
            <person name="Wasmuth J.D."/>
            <person name="Brunk B."/>
            <person name="Grigg M.E."/>
            <person name="Howard J.C."/>
            <person name="Parkinson J."/>
            <person name="Roos D.S."/>
            <person name="Trees A.J."/>
            <person name="Berriman M."/>
            <person name="Pain A."/>
            <person name="Wastling J.M."/>
        </authorList>
    </citation>
    <scope>NUCLEOTIDE SEQUENCE [LARGE SCALE GENOMIC DNA]</scope>
    <source>
        <strain evidence="11">Liverpool</strain>
    </source>
</reference>
<dbReference type="GO" id="GO:0006094">
    <property type="term" value="P:gluconeogenesis"/>
    <property type="evidence" value="ECO:0007669"/>
    <property type="project" value="UniProtKB-UniPathway"/>
</dbReference>
<dbReference type="EMBL" id="FR823390">
    <property type="protein sequence ID" value="CBZ53539.1"/>
    <property type="molecule type" value="Genomic_DNA"/>
</dbReference>
<dbReference type="GO" id="GO:0019563">
    <property type="term" value="P:glycerol catabolic process"/>
    <property type="evidence" value="ECO:0007669"/>
    <property type="project" value="TreeGrafter"/>
</dbReference>
<comment type="catalytic activity">
    <reaction evidence="8">
        <text>D-glyceraldehyde 3-phosphate = dihydroxyacetone phosphate</text>
        <dbReference type="Rhea" id="RHEA:18585"/>
        <dbReference type="ChEBI" id="CHEBI:57642"/>
        <dbReference type="ChEBI" id="CHEBI:59776"/>
        <dbReference type="EC" id="5.3.1.1"/>
    </reaction>
</comment>
<organism evidence="10 11">
    <name type="scientific">Neospora caninum (strain Liverpool)</name>
    <dbReference type="NCBI Taxonomy" id="572307"/>
    <lineage>
        <taxon>Eukaryota</taxon>
        <taxon>Sar</taxon>
        <taxon>Alveolata</taxon>
        <taxon>Apicomplexa</taxon>
        <taxon>Conoidasida</taxon>
        <taxon>Coccidia</taxon>
        <taxon>Eucoccidiorida</taxon>
        <taxon>Eimeriorina</taxon>
        <taxon>Sarcocystidae</taxon>
        <taxon>Neospora</taxon>
    </lineage>
</organism>
<dbReference type="InterPro" id="IPR035990">
    <property type="entry name" value="TIM_sf"/>
</dbReference>
<comment type="subunit">
    <text evidence="4">Homodimer.</text>
</comment>
<dbReference type="SUPFAM" id="SSF51351">
    <property type="entry name" value="Triosephosphate isomerase (TIM)"/>
    <property type="match status" value="1"/>
</dbReference>
<dbReference type="EC" id="5.3.1.1" evidence="8"/>
<evidence type="ECO:0000256" key="4">
    <source>
        <dbReference type="ARBA" id="ARBA00011738"/>
    </source>
</evidence>
<dbReference type="InParanoid" id="F0VIH8"/>
<dbReference type="UniPathway" id="UPA00138"/>
<dbReference type="UniPathway" id="UPA00109">
    <property type="reaction ID" value="UER00189"/>
</dbReference>
<dbReference type="InterPro" id="IPR013785">
    <property type="entry name" value="Aldolase_TIM"/>
</dbReference>
<dbReference type="PROSITE" id="PS00171">
    <property type="entry name" value="TIM_1"/>
    <property type="match status" value="1"/>
</dbReference>
<evidence type="ECO:0000256" key="5">
    <source>
        <dbReference type="ARBA" id="ARBA00022432"/>
    </source>
</evidence>
<dbReference type="AlphaFoldDB" id="F0VIH8"/>
<gene>
    <name evidence="10" type="ORF">NCLIV_033270</name>
</gene>
<dbReference type="OrthoDB" id="6715177at2759"/>
<dbReference type="FunFam" id="3.20.20.70:FF:000020">
    <property type="entry name" value="Triosephosphate isomerase"/>
    <property type="match status" value="1"/>
</dbReference>
<dbReference type="InterPro" id="IPR022896">
    <property type="entry name" value="TrioseP_Isoase_bac/euk"/>
</dbReference>
<dbReference type="OMA" id="IEKNGTM"/>
<dbReference type="GO" id="GO:0046166">
    <property type="term" value="P:glyceraldehyde-3-phosphate biosynthetic process"/>
    <property type="evidence" value="ECO:0007669"/>
    <property type="project" value="TreeGrafter"/>
</dbReference>
<evidence type="ECO:0000256" key="6">
    <source>
        <dbReference type="ARBA" id="ARBA00023152"/>
    </source>
</evidence>
<evidence type="ECO:0000256" key="1">
    <source>
        <dbReference type="ARBA" id="ARBA00004680"/>
    </source>
</evidence>
<protein>
    <recommendedName>
        <fullName evidence="8">Triosephosphate isomerase</fullName>
        <ecNumber evidence="8">5.3.1.1</ecNumber>
    </recommendedName>
</protein>
<evidence type="ECO:0000256" key="9">
    <source>
        <dbReference type="SAM" id="MobiDB-lite"/>
    </source>
</evidence>
<comment type="pathway">
    <text evidence="2 8">Carbohydrate biosynthesis; gluconeogenesis.</text>
</comment>
<comment type="similarity">
    <text evidence="3 8">Belongs to the triosephosphate isomerase family.</text>
</comment>
<dbReference type="InterPro" id="IPR000652">
    <property type="entry name" value="Triosephosphate_isomerase"/>
</dbReference>
<dbReference type="NCBIfam" id="TIGR00419">
    <property type="entry name" value="tim"/>
    <property type="match status" value="1"/>
</dbReference>
<dbReference type="VEuPathDB" id="ToxoDB:NCLIV_033270"/>